<dbReference type="GO" id="GO:0003724">
    <property type="term" value="F:RNA helicase activity"/>
    <property type="evidence" value="ECO:0007669"/>
    <property type="project" value="UniProtKB-EC"/>
</dbReference>
<dbReference type="PANTHER" id="PTHR47958">
    <property type="entry name" value="ATP-DEPENDENT RNA HELICASE DBP3"/>
    <property type="match status" value="1"/>
</dbReference>
<evidence type="ECO:0000259" key="11">
    <source>
        <dbReference type="PROSITE" id="PS51194"/>
    </source>
</evidence>
<dbReference type="InterPro" id="IPR014001">
    <property type="entry name" value="Helicase_ATP-bd"/>
</dbReference>
<organism evidence="12 13">
    <name type="scientific">Vavraia culicis (isolate floridensis)</name>
    <name type="common">Microsporidian parasite</name>
    <dbReference type="NCBI Taxonomy" id="948595"/>
    <lineage>
        <taxon>Eukaryota</taxon>
        <taxon>Fungi</taxon>
        <taxon>Fungi incertae sedis</taxon>
        <taxon>Microsporidia</taxon>
        <taxon>Pleistophoridae</taxon>
        <taxon>Vavraia</taxon>
    </lineage>
</organism>
<dbReference type="GO" id="GO:0003676">
    <property type="term" value="F:nucleic acid binding"/>
    <property type="evidence" value="ECO:0007669"/>
    <property type="project" value="InterPro"/>
</dbReference>
<feature type="domain" description="Helicase ATP-binding" evidence="10">
    <location>
        <begin position="106"/>
        <end position="281"/>
    </location>
</feature>
<dbReference type="PROSITE" id="PS00039">
    <property type="entry name" value="DEAD_ATP_HELICASE"/>
    <property type="match status" value="1"/>
</dbReference>
<feature type="domain" description="Helicase C-terminal" evidence="11">
    <location>
        <begin position="306"/>
        <end position="453"/>
    </location>
</feature>
<gene>
    <name evidence="12" type="ORF">VCUG_01592</name>
</gene>
<dbReference type="FunFam" id="3.40.50.300:FF:000079">
    <property type="entry name" value="probable ATP-dependent RNA helicase DDX17"/>
    <property type="match status" value="1"/>
</dbReference>
<dbReference type="InterPro" id="IPR000629">
    <property type="entry name" value="RNA-helicase_DEAD-box_CS"/>
</dbReference>
<dbReference type="PROSITE" id="PS51192">
    <property type="entry name" value="HELICASE_ATP_BIND_1"/>
    <property type="match status" value="1"/>
</dbReference>
<dbReference type="InterPro" id="IPR027417">
    <property type="entry name" value="P-loop_NTPase"/>
</dbReference>
<accession>L2GTG2</accession>
<evidence type="ECO:0000259" key="10">
    <source>
        <dbReference type="PROSITE" id="PS51192"/>
    </source>
</evidence>
<comment type="subcellular location">
    <subcellularLocation>
        <location evidence="1">Nucleus</location>
    </subcellularLocation>
</comment>
<dbReference type="GeneID" id="19879468"/>
<feature type="region of interest" description="Disordered" evidence="9">
    <location>
        <begin position="458"/>
        <end position="482"/>
    </location>
</feature>
<dbReference type="RefSeq" id="XP_008074611.1">
    <property type="nucleotide sequence ID" value="XM_008076420.1"/>
</dbReference>
<dbReference type="HOGENOM" id="CLU_003041_16_9_1"/>
<keyword evidence="13" id="KW-1185">Reference proteome</keyword>
<evidence type="ECO:0000256" key="2">
    <source>
        <dbReference type="ARBA" id="ARBA00012552"/>
    </source>
</evidence>
<dbReference type="OrthoDB" id="196131at2759"/>
<name>L2GTG2_VAVCU</name>
<keyword evidence="6 8" id="KW-0067">ATP-binding</keyword>
<evidence type="ECO:0000256" key="9">
    <source>
        <dbReference type="SAM" id="MobiDB-lite"/>
    </source>
</evidence>
<keyword evidence="3 8" id="KW-0547">Nucleotide-binding</keyword>
<dbReference type="VEuPathDB" id="MicrosporidiaDB:VCUG_01592"/>
<keyword evidence="5 8" id="KW-0347">Helicase</keyword>
<dbReference type="OMA" id="STMPKFE"/>
<dbReference type="EMBL" id="GL877429">
    <property type="protein sequence ID" value="ELA46894.1"/>
    <property type="molecule type" value="Genomic_DNA"/>
</dbReference>
<evidence type="ECO:0000256" key="4">
    <source>
        <dbReference type="ARBA" id="ARBA00022801"/>
    </source>
</evidence>
<evidence type="ECO:0000256" key="7">
    <source>
        <dbReference type="ARBA" id="ARBA00023242"/>
    </source>
</evidence>
<dbReference type="GO" id="GO:0016787">
    <property type="term" value="F:hydrolase activity"/>
    <property type="evidence" value="ECO:0007669"/>
    <property type="project" value="UniProtKB-KW"/>
</dbReference>
<dbReference type="SMART" id="SM00490">
    <property type="entry name" value="HELICc"/>
    <property type="match status" value="1"/>
</dbReference>
<evidence type="ECO:0000313" key="13">
    <source>
        <dbReference type="Proteomes" id="UP000011081"/>
    </source>
</evidence>
<evidence type="ECO:0000256" key="3">
    <source>
        <dbReference type="ARBA" id="ARBA00022741"/>
    </source>
</evidence>
<sequence>MSNYQRSNWRTSSRSSSYSQSPSTHSVKDNGSIDFEKNFYRESARVSEMGDNEVNSFREKNQMKIIGEGVPKPIIGFEDVDFGAGVQNYFKKKEFKSPMAIQAQGWPMALSGRDMVGIAQTGSGKTISFALPALVHAAAQEPLRPGDGPIALILAPTRELCLQIQEVVEEYDRFFKMRSLAVYGGVSAFPQRQGIRRGVEVLVATPGRLIDLMEQGCIHLSRVTYLVLDEADRMLDMGFEPQLRNIIPKTNPERQTLMWSATWPREVRDLAYSFMKNYIQVTIGEDELTSNKKIHQVVRVCDERDKVDNLVSFLNENDMKVIIFCNKKRTCDTLEYELGKHRYYASAIHGDKSQQNRDRVINDFKSGRKNILIATDVAARGLDVKDVQAVINFDFPPNCDSYIHRIGRTARGNQKEGLAIAFFTQEDRGNAAELVNILKNAGQSVPDDLAQIVPRGGAYRSSSGYRYSSSNRGRGNHGRRRW</sequence>
<dbReference type="FunFam" id="3.40.50.300:FF:000008">
    <property type="entry name" value="ATP-dependent RNA helicase RhlB"/>
    <property type="match status" value="1"/>
</dbReference>
<dbReference type="CDD" id="cd18787">
    <property type="entry name" value="SF2_C_DEAD"/>
    <property type="match status" value="1"/>
</dbReference>
<dbReference type="STRING" id="948595.L2GTG2"/>
<dbReference type="PROSITE" id="PS51194">
    <property type="entry name" value="HELICASE_CTER"/>
    <property type="match status" value="1"/>
</dbReference>
<dbReference type="SUPFAM" id="SSF52540">
    <property type="entry name" value="P-loop containing nucleoside triphosphate hydrolases"/>
    <property type="match status" value="1"/>
</dbReference>
<proteinExistence type="inferred from homology"/>
<evidence type="ECO:0000256" key="1">
    <source>
        <dbReference type="ARBA" id="ARBA00004123"/>
    </source>
</evidence>
<feature type="region of interest" description="Disordered" evidence="9">
    <location>
        <begin position="1"/>
        <end position="31"/>
    </location>
</feature>
<keyword evidence="4 8" id="KW-0378">Hydrolase</keyword>
<dbReference type="InterPro" id="IPR001650">
    <property type="entry name" value="Helicase_C-like"/>
</dbReference>
<dbReference type="InParanoid" id="L2GTG2"/>
<evidence type="ECO:0000313" key="12">
    <source>
        <dbReference type="EMBL" id="ELA46894.1"/>
    </source>
</evidence>
<dbReference type="GO" id="GO:0005634">
    <property type="term" value="C:nucleus"/>
    <property type="evidence" value="ECO:0007669"/>
    <property type="project" value="UniProtKB-SubCell"/>
</dbReference>
<dbReference type="Gene3D" id="3.40.50.300">
    <property type="entry name" value="P-loop containing nucleotide triphosphate hydrolases"/>
    <property type="match status" value="2"/>
</dbReference>
<dbReference type="InterPro" id="IPR011545">
    <property type="entry name" value="DEAD/DEAH_box_helicase_dom"/>
</dbReference>
<dbReference type="AlphaFoldDB" id="L2GTG2"/>
<comment type="similarity">
    <text evidence="8">Belongs to the DEAD box helicase family.</text>
</comment>
<protein>
    <recommendedName>
        <fullName evidence="2">RNA helicase</fullName>
        <ecNumber evidence="2">3.6.4.13</ecNumber>
    </recommendedName>
</protein>
<dbReference type="SMART" id="SM00487">
    <property type="entry name" value="DEXDc"/>
    <property type="match status" value="1"/>
</dbReference>
<evidence type="ECO:0000256" key="8">
    <source>
        <dbReference type="RuleBase" id="RU000492"/>
    </source>
</evidence>
<keyword evidence="7" id="KW-0539">Nucleus</keyword>
<dbReference type="Pfam" id="PF00271">
    <property type="entry name" value="Helicase_C"/>
    <property type="match status" value="1"/>
</dbReference>
<reference evidence="13" key="1">
    <citation type="submission" date="2011-03" db="EMBL/GenBank/DDBJ databases">
        <title>The genome sequence of Vavraia culicis strain floridensis.</title>
        <authorList>
            <consortium name="The Broad Institute Genome Sequencing Platform"/>
            <person name="Cuomo C."/>
            <person name="Becnel J."/>
            <person name="Sanscrainte N."/>
            <person name="Young S.K."/>
            <person name="Zeng Q."/>
            <person name="Gargeya S."/>
            <person name="Fitzgerald M."/>
            <person name="Haas B."/>
            <person name="Abouelleil A."/>
            <person name="Alvarado L."/>
            <person name="Arachchi H.M."/>
            <person name="Berlin A."/>
            <person name="Chapman S.B."/>
            <person name="Gearin G."/>
            <person name="Goldberg J."/>
            <person name="Griggs A."/>
            <person name="Gujja S."/>
            <person name="Hansen M."/>
            <person name="Heiman D."/>
            <person name="Howarth C."/>
            <person name="Larimer J."/>
            <person name="Lui A."/>
            <person name="MacDonald P.J.P."/>
            <person name="McCowen C."/>
            <person name="Montmayeur A."/>
            <person name="Murphy C."/>
            <person name="Neiman D."/>
            <person name="Pearson M."/>
            <person name="Priest M."/>
            <person name="Roberts A."/>
            <person name="Saif S."/>
            <person name="Shea T."/>
            <person name="Sisk P."/>
            <person name="Stolte C."/>
            <person name="Sykes S."/>
            <person name="Wortman J."/>
            <person name="Nusbaum C."/>
            <person name="Birren B."/>
        </authorList>
    </citation>
    <scope>NUCLEOTIDE SEQUENCE [LARGE SCALE GENOMIC DNA]</scope>
    <source>
        <strain evidence="13">floridensis</strain>
    </source>
</reference>
<dbReference type="Proteomes" id="UP000011081">
    <property type="component" value="Unassembled WGS sequence"/>
</dbReference>
<evidence type="ECO:0000256" key="6">
    <source>
        <dbReference type="ARBA" id="ARBA00022840"/>
    </source>
</evidence>
<dbReference type="EC" id="3.6.4.13" evidence="2"/>
<feature type="compositionally biased region" description="Low complexity" evidence="9">
    <location>
        <begin position="458"/>
        <end position="473"/>
    </location>
</feature>
<dbReference type="FunCoup" id="L2GTG2">
    <property type="interactions" value="280"/>
</dbReference>
<evidence type="ECO:0000256" key="5">
    <source>
        <dbReference type="ARBA" id="ARBA00022806"/>
    </source>
</evidence>
<dbReference type="Pfam" id="PF00270">
    <property type="entry name" value="DEAD"/>
    <property type="match status" value="1"/>
</dbReference>
<dbReference type="GO" id="GO:0005524">
    <property type="term" value="F:ATP binding"/>
    <property type="evidence" value="ECO:0007669"/>
    <property type="project" value="UniProtKB-KW"/>
</dbReference>
<feature type="compositionally biased region" description="Low complexity" evidence="9">
    <location>
        <begin position="1"/>
        <end position="25"/>
    </location>
</feature>